<gene>
    <name evidence="2" type="ORF">GTE8_25</name>
</gene>
<keyword evidence="3" id="KW-1185">Reference proteome</keyword>
<feature type="compositionally biased region" description="Basic and acidic residues" evidence="1">
    <location>
        <begin position="82"/>
        <end position="94"/>
    </location>
</feature>
<evidence type="ECO:0000313" key="2">
    <source>
        <dbReference type="EMBL" id="AKJ72368.1"/>
    </source>
</evidence>
<evidence type="ECO:0000313" key="3">
    <source>
        <dbReference type="Proteomes" id="UP000204476"/>
    </source>
</evidence>
<name>A0A0K0N6I7_9CAUD</name>
<organism evidence="2 3">
    <name type="scientific">Gordonia phage GTE8</name>
    <dbReference type="NCBI Taxonomy" id="1647475"/>
    <lineage>
        <taxon>Viruses</taxon>
        <taxon>Duplodnaviria</taxon>
        <taxon>Heunggongvirae</taxon>
        <taxon>Uroviricota</taxon>
        <taxon>Caudoviricetes</taxon>
        <taxon>Zierdtviridae</taxon>
        <taxon>Emilbogenvirinae</taxon>
        <taxon>Foxborovirus</taxon>
        <taxon>Foxborovirus GTE8</taxon>
    </lineage>
</organism>
<reference evidence="2 3" key="1">
    <citation type="journal article" date="2015" name="PLoS ONE">
        <title>Lysis to Kill: Evaluation of the Lytic Abilities, and Genomics of Nine Bacteriophages Infective for Gordonia spp. and Their Potential Use in Activated Sludge Foam Biocontrol.</title>
        <authorList>
            <person name="Dyson Z.A."/>
            <person name="Tucci J."/>
            <person name="Seviour R.J."/>
            <person name="Petrovski S."/>
        </authorList>
    </citation>
    <scope>NUCLEOTIDE SEQUENCE [LARGE SCALE GENOMIC DNA]</scope>
</reference>
<dbReference type="KEGG" id="vg:26515983"/>
<dbReference type="RefSeq" id="YP_009187087.1">
    <property type="nucleotide sequence ID" value="NC_028653.1"/>
</dbReference>
<protein>
    <submittedName>
        <fullName evidence="2">Putative major tail protein</fullName>
    </submittedName>
</protein>
<feature type="compositionally biased region" description="Acidic residues" evidence="1">
    <location>
        <begin position="72"/>
        <end position="81"/>
    </location>
</feature>
<evidence type="ECO:0000256" key="1">
    <source>
        <dbReference type="SAM" id="MobiDB-lite"/>
    </source>
</evidence>
<accession>A0A0K0N6I7</accession>
<proteinExistence type="predicted"/>
<sequence length="127" mass="12977">MAFEPIQLVHPKTGAVVTATTAVDLTNFRFNDGYVLADQAEALVKPEGGAEKHPKLAEGLKVVADIRSAQADSEEAPEPEADGEKADAESEKPGEVSSPQGSRSSGRGAKTAAKSGTDASGNDVGVS</sequence>
<dbReference type="EMBL" id="KR053201">
    <property type="protein sequence ID" value="AKJ72368.1"/>
    <property type="molecule type" value="Genomic_DNA"/>
</dbReference>
<dbReference type="OrthoDB" id="28067at10239"/>
<feature type="region of interest" description="Disordered" evidence="1">
    <location>
        <begin position="64"/>
        <end position="127"/>
    </location>
</feature>
<dbReference type="GeneID" id="26515983"/>
<dbReference type="Proteomes" id="UP000204476">
    <property type="component" value="Genome"/>
</dbReference>